<proteinExistence type="predicted"/>
<accession>A0A1P8WNS4</accession>
<dbReference type="KEGG" id="fmr:Fuma_05361"/>
<dbReference type="AlphaFoldDB" id="A0A1P8WNS4"/>
<organism evidence="1 2">
    <name type="scientific">Fuerstiella marisgermanici</name>
    <dbReference type="NCBI Taxonomy" id="1891926"/>
    <lineage>
        <taxon>Bacteria</taxon>
        <taxon>Pseudomonadati</taxon>
        <taxon>Planctomycetota</taxon>
        <taxon>Planctomycetia</taxon>
        <taxon>Planctomycetales</taxon>
        <taxon>Planctomycetaceae</taxon>
        <taxon>Fuerstiella</taxon>
    </lineage>
</organism>
<gene>
    <name evidence="1" type="ORF">Fuma_05361</name>
</gene>
<sequence length="261" mass="29817">MQRTLVILTAFTFAGGTFASDDEPGFIVHISGVLSTKLPNDTKIVFWHYPADRNPRTKCSISDLPIKLSAEQFRGRGWNMDFRDPEDQLLFSLALSPDLFAQLREINVLLDAPIPQIDPRGFPDRDLRFTSNITKRMRYRVLPHWHETTQTFLPGKIPVMVVTNLDTKSTLHDASMEYGCGATTWWAFIDEDADIPDRSRLRFTVHYDSGGLFNDIVTTRDFRYSAERHSYWSHSINRVAAAISDRGPHTTWHAGPHQTVP</sequence>
<evidence type="ECO:0000313" key="2">
    <source>
        <dbReference type="Proteomes" id="UP000187735"/>
    </source>
</evidence>
<name>A0A1P8WNS4_9PLAN</name>
<dbReference type="Proteomes" id="UP000187735">
    <property type="component" value="Chromosome"/>
</dbReference>
<protein>
    <submittedName>
        <fullName evidence="1">Uncharacterized protein</fullName>
    </submittedName>
</protein>
<keyword evidence="2" id="KW-1185">Reference proteome</keyword>
<reference evidence="1 2" key="1">
    <citation type="journal article" date="2016" name="Front. Microbiol.">
        <title>Fuerstia marisgermanicae gen. nov., sp. nov., an Unusual Member of the Phylum Planctomycetes from the German Wadden Sea.</title>
        <authorList>
            <person name="Kohn T."/>
            <person name="Heuer A."/>
            <person name="Jogler M."/>
            <person name="Vollmers J."/>
            <person name="Boedeker C."/>
            <person name="Bunk B."/>
            <person name="Rast P."/>
            <person name="Borchert D."/>
            <person name="Glockner I."/>
            <person name="Freese H.M."/>
            <person name="Klenk H.P."/>
            <person name="Overmann J."/>
            <person name="Kaster A.K."/>
            <person name="Rohde M."/>
            <person name="Wiegand S."/>
            <person name="Jogler C."/>
        </authorList>
    </citation>
    <scope>NUCLEOTIDE SEQUENCE [LARGE SCALE GENOMIC DNA]</scope>
    <source>
        <strain evidence="1 2">NH11</strain>
    </source>
</reference>
<dbReference type="EMBL" id="CP017641">
    <property type="protein sequence ID" value="APZ95701.1"/>
    <property type="molecule type" value="Genomic_DNA"/>
</dbReference>
<evidence type="ECO:0000313" key="1">
    <source>
        <dbReference type="EMBL" id="APZ95701.1"/>
    </source>
</evidence>